<dbReference type="AlphaFoldDB" id="A0A183BE59"/>
<organism evidence="4">
    <name type="scientific">Echinostoma caproni</name>
    <dbReference type="NCBI Taxonomy" id="27848"/>
    <lineage>
        <taxon>Eukaryota</taxon>
        <taxon>Metazoa</taxon>
        <taxon>Spiralia</taxon>
        <taxon>Lophotrochozoa</taxon>
        <taxon>Platyhelminthes</taxon>
        <taxon>Trematoda</taxon>
        <taxon>Digenea</taxon>
        <taxon>Plagiorchiida</taxon>
        <taxon>Echinostomata</taxon>
        <taxon>Echinostomatoidea</taxon>
        <taxon>Echinostomatidae</taxon>
        <taxon>Echinostoma</taxon>
    </lineage>
</organism>
<feature type="region of interest" description="Disordered" evidence="1">
    <location>
        <begin position="321"/>
        <end position="370"/>
    </location>
</feature>
<keyword evidence="3" id="KW-1185">Reference proteome</keyword>
<evidence type="ECO:0000313" key="3">
    <source>
        <dbReference type="Proteomes" id="UP000272942"/>
    </source>
</evidence>
<evidence type="ECO:0000313" key="4">
    <source>
        <dbReference type="WBParaSite" id="ECPE_0001753901-mRNA-1"/>
    </source>
</evidence>
<evidence type="ECO:0000256" key="1">
    <source>
        <dbReference type="SAM" id="MobiDB-lite"/>
    </source>
</evidence>
<dbReference type="WBParaSite" id="ECPE_0001753901-mRNA-1">
    <property type="protein sequence ID" value="ECPE_0001753901-mRNA-1"/>
    <property type="gene ID" value="ECPE_0001753901"/>
</dbReference>
<proteinExistence type="predicted"/>
<gene>
    <name evidence="2" type="ORF">ECPE_LOCUS17494</name>
</gene>
<reference evidence="2 3" key="2">
    <citation type="submission" date="2018-11" db="EMBL/GenBank/DDBJ databases">
        <authorList>
            <consortium name="Pathogen Informatics"/>
        </authorList>
    </citation>
    <scope>NUCLEOTIDE SEQUENCE [LARGE SCALE GENOMIC DNA]</scope>
    <source>
        <strain evidence="2 3">Egypt</strain>
    </source>
</reference>
<dbReference type="Proteomes" id="UP000272942">
    <property type="component" value="Unassembled WGS sequence"/>
</dbReference>
<dbReference type="OrthoDB" id="6287422at2759"/>
<name>A0A183BE59_9TREM</name>
<protein>
    <submittedName>
        <fullName evidence="4">Myb_DNA-bind_3 domain-containing protein</fullName>
    </submittedName>
</protein>
<feature type="compositionally biased region" description="Polar residues" evidence="1">
    <location>
        <begin position="360"/>
        <end position="369"/>
    </location>
</feature>
<accession>A0A183BE59</accession>
<sequence length="453" mass="49677">MKVNRHLVPFRDALFSLGWSWPEPNTFIRASDDFLNLIASYEQGSSSKHRRWTPSASSEPGVLDDSVAELNLDEDTDTGETSTATSTAAIGQAASEWSEVPPADIVRAKTDAIIGLSNASGLSGDIGPFVEAPMAALMPAQSESFCSPVMNGINQATDFNGTRMDQLKHLFRRRKPQWDSLQSPMGVTSEDWLKYTNWARESIQQRMLACNRWRLVFDAIYPSAAQMAQFELSWNRVTGKAKATDSLEDESPLNQDMTDGKTRPDVAVSHERFKYFVSHNPTTLNVRQRQGERTAQAIHSAVTKLDIDVELDLDEAEEPTDISRDLYKSPYSPVRLKQPNGEALANGDRDYSSESAPIMHSSSPDNPNGNRVGYDGAVGDQCVGEGLRHKNRSCSSYSEEADSTDSGCLVTEARFTREPHSGLACVPISVSERNLASAKLSSPGMSNSSAVKS</sequence>
<reference evidence="4" key="1">
    <citation type="submission" date="2016-06" db="UniProtKB">
        <authorList>
            <consortium name="WormBaseParasite"/>
        </authorList>
    </citation>
    <scope>IDENTIFICATION</scope>
</reference>
<evidence type="ECO:0000313" key="2">
    <source>
        <dbReference type="EMBL" id="VDP94788.1"/>
    </source>
</evidence>
<dbReference type="EMBL" id="UZAN01069613">
    <property type="protein sequence ID" value="VDP94788.1"/>
    <property type="molecule type" value="Genomic_DNA"/>
</dbReference>